<name>A0A833H2B2_9LEPT</name>
<organism evidence="1 2">
    <name type="scientific">Leptonema illini</name>
    <dbReference type="NCBI Taxonomy" id="183"/>
    <lineage>
        <taxon>Bacteria</taxon>
        <taxon>Pseudomonadati</taxon>
        <taxon>Spirochaetota</taxon>
        <taxon>Spirochaetia</taxon>
        <taxon>Leptospirales</taxon>
        <taxon>Leptospiraceae</taxon>
        <taxon>Leptonema</taxon>
    </lineage>
</organism>
<dbReference type="AlphaFoldDB" id="A0A833H2B2"/>
<protein>
    <recommendedName>
        <fullName evidence="3">MlpB protein</fullName>
    </recommendedName>
</protein>
<evidence type="ECO:0000313" key="2">
    <source>
        <dbReference type="Proteomes" id="UP000460298"/>
    </source>
</evidence>
<accession>A0A833H2B2</accession>
<dbReference type="EMBL" id="WBUI01000007">
    <property type="protein sequence ID" value="KAB2932994.1"/>
    <property type="molecule type" value="Genomic_DNA"/>
</dbReference>
<evidence type="ECO:0000313" key="1">
    <source>
        <dbReference type="EMBL" id="KAB2932994.1"/>
    </source>
</evidence>
<dbReference type="Proteomes" id="UP000460298">
    <property type="component" value="Unassembled WGS sequence"/>
</dbReference>
<reference evidence="1 2" key="1">
    <citation type="submission" date="2019-10" db="EMBL/GenBank/DDBJ databases">
        <title>Extracellular Electron Transfer in a Candidatus Methanoperedens spp. Enrichment Culture.</title>
        <authorList>
            <person name="Berger S."/>
            <person name="Rangel Shaw D."/>
            <person name="Berben T."/>
            <person name="In 'T Zandt M."/>
            <person name="Frank J."/>
            <person name="Reimann J."/>
            <person name="Jetten M.S.M."/>
            <person name="Welte C.U."/>
        </authorList>
    </citation>
    <scope>NUCLEOTIDE SEQUENCE [LARGE SCALE GENOMIC DNA]</scope>
    <source>
        <strain evidence="1">SB12</strain>
    </source>
</reference>
<gene>
    <name evidence="1" type="ORF">F9K24_09000</name>
</gene>
<comment type="caution">
    <text evidence="1">The sequence shown here is derived from an EMBL/GenBank/DDBJ whole genome shotgun (WGS) entry which is preliminary data.</text>
</comment>
<sequence>MKTIPLVLLMACAFLLGCDKDATAIQSIDPSYVCMPQNKVFDRKMLSVNIAGKTYYGCCENCIELLQNETEKYAYALDPITGEKVDKAKAFILEMRGNAIYFASEENARKFSEKYGLM</sequence>
<dbReference type="PROSITE" id="PS51257">
    <property type="entry name" value="PROKAR_LIPOPROTEIN"/>
    <property type="match status" value="1"/>
</dbReference>
<proteinExistence type="predicted"/>
<evidence type="ECO:0008006" key="3">
    <source>
        <dbReference type="Google" id="ProtNLM"/>
    </source>
</evidence>